<dbReference type="InterPro" id="IPR003313">
    <property type="entry name" value="AraC-bd"/>
</dbReference>
<dbReference type="InterPro" id="IPR014710">
    <property type="entry name" value="RmlC-like_jellyroll"/>
</dbReference>
<dbReference type="PANTHER" id="PTHR43280:SF32">
    <property type="entry name" value="TRANSCRIPTIONAL REGULATORY PROTEIN"/>
    <property type="match status" value="1"/>
</dbReference>
<dbReference type="EMBL" id="LVYD01000002">
    <property type="protein sequence ID" value="OQP66612.1"/>
    <property type="molecule type" value="Genomic_DNA"/>
</dbReference>
<feature type="domain" description="HTH araC/xylS-type" evidence="4">
    <location>
        <begin position="192"/>
        <end position="290"/>
    </location>
</feature>
<evidence type="ECO:0000256" key="2">
    <source>
        <dbReference type="ARBA" id="ARBA00023125"/>
    </source>
</evidence>
<reference evidence="5 6" key="1">
    <citation type="submission" date="2016-03" db="EMBL/GenBank/DDBJ databases">
        <title>Niastella vici sp. nov., isolated from farmland soil.</title>
        <authorList>
            <person name="Chen L."/>
            <person name="Wang D."/>
            <person name="Yang S."/>
            <person name="Wang G."/>
        </authorList>
    </citation>
    <scope>NUCLEOTIDE SEQUENCE [LARGE SCALE GENOMIC DNA]</scope>
    <source>
        <strain evidence="5 6">DJ57</strain>
    </source>
</reference>
<keyword evidence="1" id="KW-0805">Transcription regulation</keyword>
<keyword evidence="3" id="KW-0804">Transcription</keyword>
<evidence type="ECO:0000259" key="4">
    <source>
        <dbReference type="PROSITE" id="PS01124"/>
    </source>
</evidence>
<dbReference type="PANTHER" id="PTHR43280">
    <property type="entry name" value="ARAC-FAMILY TRANSCRIPTIONAL REGULATOR"/>
    <property type="match status" value="1"/>
</dbReference>
<organism evidence="5 6">
    <name type="scientific">Niastella vici</name>
    <dbReference type="NCBI Taxonomy" id="1703345"/>
    <lineage>
        <taxon>Bacteria</taxon>
        <taxon>Pseudomonadati</taxon>
        <taxon>Bacteroidota</taxon>
        <taxon>Chitinophagia</taxon>
        <taxon>Chitinophagales</taxon>
        <taxon>Chitinophagaceae</taxon>
        <taxon>Niastella</taxon>
    </lineage>
</organism>
<dbReference type="AlphaFoldDB" id="A0A1V9G7Q2"/>
<evidence type="ECO:0000313" key="5">
    <source>
        <dbReference type="EMBL" id="OQP66612.1"/>
    </source>
</evidence>
<keyword evidence="6" id="KW-1185">Reference proteome</keyword>
<dbReference type="RefSeq" id="WP_081145549.1">
    <property type="nucleotide sequence ID" value="NZ_LVYD01000002.1"/>
</dbReference>
<dbReference type="Gene3D" id="2.60.120.10">
    <property type="entry name" value="Jelly Rolls"/>
    <property type="match status" value="1"/>
</dbReference>
<dbReference type="STRING" id="1703345.A3860_13620"/>
<keyword evidence="2" id="KW-0238">DNA-binding</keyword>
<protein>
    <submittedName>
        <fullName evidence="5">AraC family transcriptional regulator</fullName>
    </submittedName>
</protein>
<evidence type="ECO:0000256" key="3">
    <source>
        <dbReference type="ARBA" id="ARBA00023163"/>
    </source>
</evidence>
<evidence type="ECO:0000256" key="1">
    <source>
        <dbReference type="ARBA" id="ARBA00023015"/>
    </source>
</evidence>
<dbReference type="Pfam" id="PF12833">
    <property type="entry name" value="HTH_18"/>
    <property type="match status" value="1"/>
</dbReference>
<comment type="caution">
    <text evidence="5">The sequence shown here is derived from an EMBL/GenBank/DDBJ whole genome shotgun (WGS) entry which is preliminary data.</text>
</comment>
<dbReference type="GO" id="GO:0003700">
    <property type="term" value="F:DNA-binding transcription factor activity"/>
    <property type="evidence" value="ECO:0007669"/>
    <property type="project" value="InterPro"/>
</dbReference>
<dbReference type="PROSITE" id="PS01124">
    <property type="entry name" value="HTH_ARAC_FAMILY_2"/>
    <property type="match status" value="1"/>
</dbReference>
<dbReference type="InterPro" id="IPR018060">
    <property type="entry name" value="HTH_AraC"/>
</dbReference>
<sequence length="296" mass="34317">MTKQVLPVYGISNLNESKPSPEDFMTDHFAHYLDEHKNLRFPHKHSFYQLVYFSKGSGSHSIDFIEFPVEAGQLYFMIPGQVHSWNFADQPDGFIVNFSEQYLNGFITNARYLDQFIFFSGIAQEQVITIPENAKQEIETTLEAIVREGLSNAKFKDDFARTALVQLFILVSRIPATASDRQQNQYNQVLLRNFQKLIEQHYKEKKLTKDYAAMLYITPNHLNALCKDVTGRPAGELIRDRVLLEAKRLLVNARLTIAQIATELEFMDNSYFSKYFKKYAGVTPEIFRHQHVKKNS</sequence>
<dbReference type="Pfam" id="PF02311">
    <property type="entry name" value="AraC_binding"/>
    <property type="match status" value="1"/>
</dbReference>
<dbReference type="SUPFAM" id="SSF46689">
    <property type="entry name" value="Homeodomain-like"/>
    <property type="match status" value="1"/>
</dbReference>
<name>A0A1V9G7Q2_9BACT</name>
<dbReference type="GO" id="GO:0043565">
    <property type="term" value="F:sequence-specific DNA binding"/>
    <property type="evidence" value="ECO:0007669"/>
    <property type="project" value="InterPro"/>
</dbReference>
<dbReference type="Proteomes" id="UP000192796">
    <property type="component" value="Unassembled WGS sequence"/>
</dbReference>
<gene>
    <name evidence="5" type="ORF">A3860_13620</name>
</gene>
<dbReference type="OrthoDB" id="2585681at2"/>
<accession>A0A1V9G7Q2</accession>
<dbReference type="InterPro" id="IPR009057">
    <property type="entry name" value="Homeodomain-like_sf"/>
</dbReference>
<proteinExistence type="predicted"/>
<dbReference type="Gene3D" id="1.10.10.60">
    <property type="entry name" value="Homeodomain-like"/>
    <property type="match status" value="1"/>
</dbReference>
<dbReference type="InterPro" id="IPR037923">
    <property type="entry name" value="HTH-like"/>
</dbReference>
<evidence type="ECO:0000313" key="6">
    <source>
        <dbReference type="Proteomes" id="UP000192796"/>
    </source>
</evidence>
<dbReference type="SUPFAM" id="SSF51215">
    <property type="entry name" value="Regulatory protein AraC"/>
    <property type="match status" value="1"/>
</dbReference>
<dbReference type="SMART" id="SM00342">
    <property type="entry name" value="HTH_ARAC"/>
    <property type="match status" value="1"/>
</dbReference>